<evidence type="ECO:0008006" key="7">
    <source>
        <dbReference type="Google" id="ProtNLM"/>
    </source>
</evidence>
<proteinExistence type="inferred from homology"/>
<feature type="compositionally biased region" description="Low complexity" evidence="2">
    <location>
        <begin position="1672"/>
        <end position="1701"/>
    </location>
</feature>
<dbReference type="PANTHER" id="PTHR46366:SF1">
    <property type="entry name" value="PDZ DOMAIN-CONTAINING PROTEIN C1685.05"/>
    <property type="match status" value="1"/>
</dbReference>
<dbReference type="PANTHER" id="PTHR46366">
    <property type="entry name" value="PRO-APOPTOTIC SERINE PROTEASE NMA111"/>
    <property type="match status" value="1"/>
</dbReference>
<organism evidence="4 5">
    <name type="scientific">Cafeteria roenbergensis</name>
    <name type="common">Marine flagellate</name>
    <dbReference type="NCBI Taxonomy" id="33653"/>
    <lineage>
        <taxon>Eukaryota</taxon>
        <taxon>Sar</taxon>
        <taxon>Stramenopiles</taxon>
        <taxon>Bigyra</taxon>
        <taxon>Opalozoa</taxon>
        <taxon>Bicosoecida</taxon>
        <taxon>Cafeteriaceae</taxon>
        <taxon>Cafeteria</taxon>
    </lineage>
</organism>
<comment type="caution">
    <text evidence="4">The sequence shown here is derived from an EMBL/GenBank/DDBJ whole genome shotgun (WGS) entry which is preliminary data.</text>
</comment>
<dbReference type="PRINTS" id="PR00834">
    <property type="entry name" value="PROTEASES2C"/>
</dbReference>
<dbReference type="SUPFAM" id="SSF50156">
    <property type="entry name" value="PDZ domain-like"/>
    <property type="match status" value="1"/>
</dbReference>
<reference evidence="5 6" key="1">
    <citation type="submission" date="2019-07" db="EMBL/GenBank/DDBJ databases">
        <title>Genomes of Cafeteria roenbergensis.</title>
        <authorList>
            <person name="Fischer M.G."/>
            <person name="Hackl T."/>
            <person name="Roman M."/>
        </authorList>
    </citation>
    <scope>NUCLEOTIDE SEQUENCE [LARGE SCALE GENOMIC DNA]</scope>
    <source>
        <strain evidence="3 6">Cflag</strain>
        <strain evidence="4 5">RCC970-E3</strain>
    </source>
</reference>
<evidence type="ECO:0000313" key="3">
    <source>
        <dbReference type="EMBL" id="KAA0167473.1"/>
    </source>
</evidence>
<feature type="compositionally biased region" description="Low complexity" evidence="2">
    <location>
        <begin position="711"/>
        <end position="744"/>
    </location>
</feature>
<dbReference type="InterPro" id="IPR001940">
    <property type="entry name" value="Peptidase_S1C"/>
</dbReference>
<dbReference type="EMBL" id="VLTL01000001">
    <property type="protein sequence ID" value="KAA0172389.1"/>
    <property type="molecule type" value="Genomic_DNA"/>
</dbReference>
<evidence type="ECO:0000313" key="6">
    <source>
        <dbReference type="Proteomes" id="UP000325113"/>
    </source>
</evidence>
<feature type="region of interest" description="Disordered" evidence="2">
    <location>
        <begin position="1183"/>
        <end position="1222"/>
    </location>
</feature>
<feature type="region of interest" description="Disordered" evidence="2">
    <location>
        <begin position="1672"/>
        <end position="1716"/>
    </location>
</feature>
<dbReference type="InterPro" id="IPR036034">
    <property type="entry name" value="PDZ_sf"/>
</dbReference>
<feature type="region of interest" description="Disordered" evidence="2">
    <location>
        <begin position="812"/>
        <end position="854"/>
    </location>
</feature>
<dbReference type="SUPFAM" id="SSF50494">
    <property type="entry name" value="Trypsin-like serine proteases"/>
    <property type="match status" value="1"/>
</dbReference>
<evidence type="ECO:0000313" key="4">
    <source>
        <dbReference type="EMBL" id="KAA0172389.1"/>
    </source>
</evidence>
<gene>
    <name evidence="4" type="ORF">FNF28_00072</name>
    <name evidence="3" type="ORF">FNF31_00912</name>
</gene>
<dbReference type="Gene3D" id="2.40.10.120">
    <property type="match status" value="1"/>
</dbReference>
<evidence type="ECO:0000256" key="2">
    <source>
        <dbReference type="SAM" id="MobiDB-lite"/>
    </source>
</evidence>
<dbReference type="InterPro" id="IPR009003">
    <property type="entry name" value="Peptidase_S1_PA"/>
</dbReference>
<dbReference type="Pfam" id="PF13365">
    <property type="entry name" value="Trypsin_2"/>
    <property type="match status" value="1"/>
</dbReference>
<dbReference type="Proteomes" id="UP000325113">
    <property type="component" value="Unassembled WGS sequence"/>
</dbReference>
<feature type="region of interest" description="Disordered" evidence="2">
    <location>
        <begin position="1622"/>
        <end position="1643"/>
    </location>
</feature>
<dbReference type="Proteomes" id="UP000324907">
    <property type="component" value="Unassembled WGS sequence"/>
</dbReference>
<protein>
    <recommendedName>
        <fullName evidence="7">PDZ domain-containing protein</fullName>
    </recommendedName>
</protein>
<name>A0A5A8E4M8_CAFRO</name>
<dbReference type="GO" id="GO:0004252">
    <property type="term" value="F:serine-type endopeptidase activity"/>
    <property type="evidence" value="ECO:0007669"/>
    <property type="project" value="InterPro"/>
</dbReference>
<feature type="region of interest" description="Disordered" evidence="2">
    <location>
        <begin position="707"/>
        <end position="752"/>
    </location>
</feature>
<feature type="compositionally biased region" description="Acidic residues" evidence="2">
    <location>
        <begin position="1205"/>
        <end position="1218"/>
    </location>
</feature>
<accession>A0A5A8E4M8</accession>
<dbReference type="EMBL" id="VLTM01000005">
    <property type="protein sequence ID" value="KAA0167473.1"/>
    <property type="molecule type" value="Genomic_DNA"/>
</dbReference>
<sequence>MAEGDSSEDDRWKSVIERVKPAMVTLHGESLLNPDGGGAFTGIGSGFCVDADLGLILTNRHVVTRGPTTILVEWGSSREEQLGSVVFVDPVHDFAFVRFDPAGLKRTTPLALPLDPEGAQVGEQIRLIGADAGERLQVLQGTISRVDRPPPAYNAHQYRDFNTEYISAATSSSGGSSGSPIVNVHGRAVALNAGGATHAAGAMFLPLHRVQRALVAIQGGARFVPRGDLNALCTHVLASEAGRRGAPDSVLGVVASATSSGLVLTVGSLLRGGMSCDETRTAKEAQRAWGLPVAVTGRPAWAAEAAKEAVAEATDRLQAQARAAASGASATDAAAAGPAGRRAPACATEPAAATHASTHLCEGDILMRVNGAPCTSLVQLDKALDDAMDAAVEAFGPPPTGQAFFPPPASGAASLEAASSKPFATEWERETAGHPAVSSVNWSVERIGPAPRPDSATSAAARTVPAAALPPPAGYITLDVWRLGDDAPAPGRSRRAGGKPKLPAQAAGRASADFVSVSNGRVVRVTLPVACAYSLQPRRLFEAGGSVLQTLPLSQCFAMEIPPGTPVVSSSGHMLAGALGSPGKGMHDVFRILKTLEGSQIKSLADATASLIGMANGRTFSMGLVGLISPDAPPMLNSFTMTRQVGACRILAYSSPDALGGGGPACFDGWHQCRLPRERALSAAGVAALRLALRGEELQRTAGALLDGEADSSSKSDAAPAAPQAPPDQRAAAQGAAPGSQSPQVPGGDSVPRATLADIQKADAEPETPLGTALRLAAEALRHPPALAMEAIARLLLPEAMQADSYGAAGASAGVAEGSGADAGARRGEGGGSGGCGRRRRRGDGGSRSRLGGVPLKLLTKEEADARRDAKLLLRRRLGSTHSARELHPVVSRASLCLLEVTCCPQLPVDGIIQFRTSFRHPGMGVLVHRRMGLLLVSAGEAPVLFCHVLVGLGPLQVPGRVVFVHPEQGWAVVQADIAAQPWADLVVEAAVSRTGMPVDGERAMMGSAEYRPTAMGAIAAAGFARSVVQVLPLGLLLATPIDWTLQRLARSALTLSGATPLTSSRAPTSSFFALGQRQSRLQLRVVPHIRGPFARSTTSMSVPSFQWGSFSAPRVVSLESVAGPQGVLDNHAAGAYFDNSGSLVGLFLPNVGSRFALSSDLFADALHQIILRMGAAPLLRPPSGAHGGPALSPEHAGTIGGGGGDDDNDDDGIGEDEVSARAPLHTRVPDLELRSLGVVLGIMPARDALAILRLPRDVRRRLLQSGTARSTNIVSVTSASRDHDGAAPIPPGCSGQMIPGESWGRLRDGDCILDILPSPPGIEDVDPAIESCCQGAKGGLSVRWKPAASGGAARPSATDVLLPVWLAERHHSALDNRHVDASTAQLAPRPVQEAVRRSERRLQVDGGAAPLRPVSAATALRLAGLDPCPALPVPVHSVRELAIRAQRAPFLRLRILREGRVAVVRVPTQPVLPRGADVKDVLVWSGLVLHDAGLPLRRTAQPPTIVLPDPTGAHPRGVPVPCRLVIARTIPGSSASRLGGTPLAWLTAIGGKPTPDVRTAARIVAALPDREAVRLDSVSCVGGQRHTHSVRPCNFTHPPQRMVQTAPHFEWVTVPLTAEVAGSGSHPAPLGEARSAGPSADRLEAARAAQAAVDAAARAASEAAAQASVAVPGPAARPAPQAGGDSAAASGGADASAAAEGDAEGDAEGEGKGDGEVAPALVRMSSLSYAPSPTSHAVAVRAGPGGLPAARSGVRSLREVTVADVDPSRQRIVVLPCGGGGYQVLLATGPTASAVHAACRLLSLPLVAVASQAGVRAAPPAWLLQQGEGLADTSHLFKVRPRLVARDDGADWEPDAARGDCADDDAAAAADWAAEGGTLMVVGGVSVEQVSLVEPPAAPPARMRSSAARELQELFERAQRQASPEQLRAVFSSVAVCCTGAGAVLAWSGLVYGAWLLSDKHATTRSAKLWLVNTARSAALWFADEVRALTG</sequence>
<evidence type="ECO:0000313" key="5">
    <source>
        <dbReference type="Proteomes" id="UP000324907"/>
    </source>
</evidence>
<dbReference type="GO" id="GO:0006508">
    <property type="term" value="P:proteolysis"/>
    <property type="evidence" value="ECO:0007669"/>
    <property type="project" value="InterPro"/>
</dbReference>
<evidence type="ECO:0000256" key="1">
    <source>
        <dbReference type="ARBA" id="ARBA00010541"/>
    </source>
</evidence>
<feature type="compositionally biased region" description="Low complexity" evidence="2">
    <location>
        <begin position="812"/>
        <end position="823"/>
    </location>
</feature>
<comment type="similarity">
    <text evidence="1">Belongs to the peptidase S1C family.</text>
</comment>